<gene>
    <name evidence="2" type="ORF">A0H81_13935</name>
</gene>
<organism evidence="2 3">
    <name type="scientific">Grifola frondosa</name>
    <name type="common">Maitake</name>
    <name type="synonym">Polyporus frondosus</name>
    <dbReference type="NCBI Taxonomy" id="5627"/>
    <lineage>
        <taxon>Eukaryota</taxon>
        <taxon>Fungi</taxon>
        <taxon>Dikarya</taxon>
        <taxon>Basidiomycota</taxon>
        <taxon>Agaricomycotina</taxon>
        <taxon>Agaricomycetes</taxon>
        <taxon>Polyporales</taxon>
        <taxon>Grifolaceae</taxon>
        <taxon>Grifola</taxon>
    </lineage>
</organism>
<feature type="region of interest" description="Disordered" evidence="1">
    <location>
        <begin position="42"/>
        <end position="83"/>
    </location>
</feature>
<evidence type="ECO:0008006" key="4">
    <source>
        <dbReference type="Google" id="ProtNLM"/>
    </source>
</evidence>
<dbReference type="PANTHER" id="PTHR46579">
    <property type="entry name" value="F5/8 TYPE C DOMAIN-CONTAINING PROTEIN-RELATED"/>
    <property type="match status" value="1"/>
</dbReference>
<evidence type="ECO:0000313" key="3">
    <source>
        <dbReference type="Proteomes" id="UP000092993"/>
    </source>
</evidence>
<name>A0A1C7LPB4_GRIFR</name>
<dbReference type="STRING" id="5627.A0A1C7LPB4"/>
<dbReference type="InterPro" id="IPR004242">
    <property type="entry name" value="Transposase_21"/>
</dbReference>
<evidence type="ECO:0000313" key="2">
    <source>
        <dbReference type="EMBL" id="OBZ66066.1"/>
    </source>
</evidence>
<evidence type="ECO:0000256" key="1">
    <source>
        <dbReference type="SAM" id="MobiDB-lite"/>
    </source>
</evidence>
<dbReference type="Pfam" id="PF02992">
    <property type="entry name" value="Transposase_21"/>
    <property type="match status" value="1"/>
</dbReference>
<dbReference type="EMBL" id="LUGG01000033">
    <property type="protein sequence ID" value="OBZ66066.1"/>
    <property type="molecule type" value="Genomic_DNA"/>
</dbReference>
<keyword evidence="3" id="KW-1185">Reference proteome</keyword>
<sequence length="1052" mass="117462">MSMPRKLLCTCSSCEGGKYISRATWYRHRLGRLQEINELDIGTPEAGPSQMHGRARPASAQDGFLHAQPPSKHRRLGEPAADQDNELEVRTILSDLSQQSLLRNTQYLDIQAVNPMASLQTGTSHSVHDTDADNSPGDSEQQDLQDLLLDAPDPGSIADTFSGDLAVQVPPAPLEDQLDADAAPTEPASHIEDIRIAQEFIELLKHATLDESGLHADALARLRNPPQQPLQIDDPDILLSLEIYLAISNASQETYDHVRSAILRRHPETKILSYYQVKKMIAELSGVDAVSNDMCVNSCLAFTGPFAKLEICPTCAEPRYDQAKLASSGGKLKIPRQQFSSMPLGPQLQAQYRSAEGATAMRYLDERVQAAMAEAEQNGGVLESFEDVCHSSQLLNAYKAGTIKPNDIVLGLSMDGAQLYRSKQSDTWIYIWVIYNLAPNSRYKKKFILPGGVIPGPNNLKNLDSFLFTGLYHLAALQREGLRIWDASVNTLFTSNPFLAMATADGPAMAYMNGLVGHHGAYGCRLYCPLKGRHKPGCPHYYPALLKPDDYTVQGCDHDDVNLSHLASASVPEYKRNLAYVQSSPNETQYKMQCKDTGISKPSIFSGLPRAFDVPGCFPIDLMHLVALNITDLLLGLYRGVLEGSKPDDKEDWDWEILQGELWRTHGEDVASTTPYLPGSFDRPPRNIAEKITSGYKAWEFLLYLLGLAPALLRHHLPENYWQHLCKLVCGIRILHQCKISHKELVQAHGLLTQYIQEFETLYYRCNPDRLHFIRPCLHTLWHLAQEVVRMGPPVYYTQWTMERTIGNLGEEIKQPSNPYANLSQRAVRRCQINLLKAAVPLLQDPEAHLPRGAFDLGNGSALLRGMDTAARHIPAVEAMAFYEYLATCKKPCNTLPHLYHPMIRKWARFLLPNGQVVRSLWKEELKPKEKVRMSRNVKLLIDNQTEIAEVYYFCRFQVGDEFHAVALVSVYSRLNAIILAKSFGTVWLAQNRGTTELCVVNVNSIQSVVAMPPDRPPDGAELMEGMHYLVEKPGLDVICLGSGTVEAITDE</sequence>
<dbReference type="PANTHER" id="PTHR46579:SF1">
    <property type="entry name" value="F5_8 TYPE C DOMAIN-CONTAINING PROTEIN"/>
    <property type="match status" value="1"/>
</dbReference>
<proteinExistence type="predicted"/>
<dbReference type="OrthoDB" id="2669721at2759"/>
<comment type="caution">
    <text evidence="2">The sequence shown here is derived from an EMBL/GenBank/DDBJ whole genome shotgun (WGS) entry which is preliminary data.</text>
</comment>
<accession>A0A1C7LPB4</accession>
<feature type="region of interest" description="Disordered" evidence="1">
    <location>
        <begin position="120"/>
        <end position="142"/>
    </location>
</feature>
<dbReference type="OMA" id="DYWKSYC"/>
<dbReference type="Proteomes" id="UP000092993">
    <property type="component" value="Unassembled WGS sequence"/>
</dbReference>
<reference evidence="2 3" key="1">
    <citation type="submission" date="2016-03" db="EMBL/GenBank/DDBJ databases">
        <title>Whole genome sequencing of Grifola frondosa 9006-11.</title>
        <authorList>
            <person name="Min B."/>
            <person name="Park H."/>
            <person name="Kim J.-G."/>
            <person name="Cho H."/>
            <person name="Oh Y.-L."/>
            <person name="Kong W.-S."/>
            <person name="Choi I.-G."/>
        </authorList>
    </citation>
    <scope>NUCLEOTIDE SEQUENCE [LARGE SCALE GENOMIC DNA]</scope>
    <source>
        <strain evidence="2 3">9006-11</strain>
    </source>
</reference>
<protein>
    <recommendedName>
        <fullName evidence="4">Transposase family Tnp2 protein</fullName>
    </recommendedName>
</protein>
<dbReference type="AlphaFoldDB" id="A0A1C7LPB4"/>